<dbReference type="OrthoDB" id="3290566at2"/>
<dbReference type="AlphaFoldDB" id="A0A1X2F5Q4"/>
<reference evidence="2 3" key="1">
    <citation type="submission" date="2016-01" db="EMBL/GenBank/DDBJ databases">
        <title>The new phylogeny of the genus Mycobacterium.</title>
        <authorList>
            <person name="Tarcisio F."/>
            <person name="Conor M."/>
            <person name="Antonella G."/>
            <person name="Elisabetta G."/>
            <person name="Giulia F.S."/>
            <person name="Sara T."/>
            <person name="Anna F."/>
            <person name="Clotilde B."/>
            <person name="Roberto B."/>
            <person name="Veronica D.S."/>
            <person name="Fabio R."/>
            <person name="Monica P."/>
            <person name="Olivier J."/>
            <person name="Enrico T."/>
            <person name="Nicola S."/>
        </authorList>
    </citation>
    <scope>NUCLEOTIDE SEQUENCE [LARGE SCALE GENOMIC DNA]</scope>
    <source>
        <strain evidence="2 3">ATCC 700010</strain>
    </source>
</reference>
<comment type="caution">
    <text evidence="2">The sequence shown here is derived from an EMBL/GenBank/DDBJ whole genome shotgun (WGS) entry which is preliminary data.</text>
</comment>
<name>A0A1X2F5Q4_9MYCO</name>
<dbReference type="RefSeq" id="WP_085145889.1">
    <property type="nucleotide sequence ID" value="NZ_JACKUA010000035.1"/>
</dbReference>
<evidence type="ECO:0000313" key="2">
    <source>
        <dbReference type="EMBL" id="ORX13319.1"/>
    </source>
</evidence>
<accession>A0A1X2F5Q4</accession>
<proteinExistence type="predicted"/>
<feature type="compositionally biased region" description="Basic and acidic residues" evidence="1">
    <location>
        <begin position="53"/>
        <end position="68"/>
    </location>
</feature>
<organism evidence="2 3">
    <name type="scientific">Mycolicibacterium wolinskyi</name>
    <dbReference type="NCBI Taxonomy" id="59750"/>
    <lineage>
        <taxon>Bacteria</taxon>
        <taxon>Bacillati</taxon>
        <taxon>Actinomycetota</taxon>
        <taxon>Actinomycetes</taxon>
        <taxon>Mycobacteriales</taxon>
        <taxon>Mycobacteriaceae</taxon>
        <taxon>Mycolicibacterium</taxon>
    </lineage>
</organism>
<gene>
    <name evidence="2" type="ORF">AWC31_01985</name>
</gene>
<protein>
    <recommendedName>
        <fullName evidence="4">Smu12A</fullName>
    </recommendedName>
</protein>
<feature type="region of interest" description="Disordered" evidence="1">
    <location>
        <begin position="46"/>
        <end position="68"/>
    </location>
</feature>
<evidence type="ECO:0000256" key="1">
    <source>
        <dbReference type="SAM" id="MobiDB-lite"/>
    </source>
</evidence>
<evidence type="ECO:0008006" key="4">
    <source>
        <dbReference type="Google" id="ProtNLM"/>
    </source>
</evidence>
<dbReference type="EMBL" id="LQQA01000023">
    <property type="protein sequence ID" value="ORX13319.1"/>
    <property type="molecule type" value="Genomic_DNA"/>
</dbReference>
<evidence type="ECO:0000313" key="3">
    <source>
        <dbReference type="Proteomes" id="UP000193964"/>
    </source>
</evidence>
<sequence>MKRQHHRHDAGEAAEWFAGRLPESWFAGDPTVIVDREEITVIGRLPEPADGESEARASGRAARFREETRGERMRIADEAQDRFGRKVSWGVEVGTPPERILFTHIAVPVMTRLRQPERQVLDTLVDAGVARSRSDALAWSVRLVGEHTEEWLAKLREAMKTVDDLRAEGPGV</sequence>
<dbReference type="Proteomes" id="UP000193964">
    <property type="component" value="Unassembled WGS sequence"/>
</dbReference>